<dbReference type="SMART" id="SM01007">
    <property type="entry name" value="Aldolase_II"/>
    <property type="match status" value="1"/>
</dbReference>
<accession>A0A072NZ41</accession>
<sequence length="279" mass="30548">MPALEGPGAVEQLLVRNTYRTLILGSHVLHYHGVVDAYGHLSARHPLKPDVFIMSRNMPPATVASDRDLVEYNVSDASPVDPSAPRGYLERCIHSEIYKKYPKINSVIHSHSHAVVPFTVSAVQLRPCFHMAGFLGHSTPIFDIAKHYQSDDLQDLLIRNTRLGEALASHFSSSDTTGNQEAQQAVVLMRGHGFTTVAASPEECVFRAIYTQDNAAIQTTSLALNAGLPESARAESGGIHFLSETEVAATTDMGQSAWTRAWSLWVREVQANSLYVIDA</sequence>
<dbReference type="VEuPathDB" id="FungiDB:A1O9_11104"/>
<dbReference type="STRING" id="1182545.A0A072NZ41"/>
<dbReference type="InterPro" id="IPR050197">
    <property type="entry name" value="Aldolase_class_II_sugar_metab"/>
</dbReference>
<dbReference type="GO" id="GO:0019323">
    <property type="term" value="P:pentose catabolic process"/>
    <property type="evidence" value="ECO:0007669"/>
    <property type="project" value="TreeGrafter"/>
</dbReference>
<evidence type="ECO:0000313" key="5">
    <source>
        <dbReference type="Proteomes" id="UP000027920"/>
    </source>
</evidence>
<dbReference type="Proteomes" id="UP000027920">
    <property type="component" value="Unassembled WGS sequence"/>
</dbReference>
<dbReference type="RefSeq" id="XP_013255277.1">
    <property type="nucleotide sequence ID" value="XM_013399823.1"/>
</dbReference>
<evidence type="ECO:0000313" key="4">
    <source>
        <dbReference type="EMBL" id="KEF52687.1"/>
    </source>
</evidence>
<evidence type="ECO:0000256" key="1">
    <source>
        <dbReference type="ARBA" id="ARBA00022723"/>
    </source>
</evidence>
<dbReference type="PANTHER" id="PTHR22789:SF0">
    <property type="entry name" value="3-OXO-TETRONATE 4-PHOSPHATE DECARBOXYLASE-RELATED"/>
    <property type="match status" value="1"/>
</dbReference>
<comment type="caution">
    <text evidence="4">The sequence shown here is derived from an EMBL/GenBank/DDBJ whole genome shotgun (WGS) entry which is preliminary data.</text>
</comment>
<keyword evidence="5" id="KW-1185">Reference proteome</keyword>
<proteinExistence type="predicted"/>
<reference evidence="4 5" key="1">
    <citation type="submission" date="2013-03" db="EMBL/GenBank/DDBJ databases">
        <title>The Genome Sequence of Exophiala aquamarina CBS 119918.</title>
        <authorList>
            <consortium name="The Broad Institute Genomics Platform"/>
            <person name="Cuomo C."/>
            <person name="de Hoog S."/>
            <person name="Gorbushina A."/>
            <person name="Walker B."/>
            <person name="Young S.K."/>
            <person name="Zeng Q."/>
            <person name="Gargeya S."/>
            <person name="Fitzgerald M."/>
            <person name="Haas B."/>
            <person name="Abouelleil A."/>
            <person name="Allen A.W."/>
            <person name="Alvarado L."/>
            <person name="Arachchi H.M."/>
            <person name="Berlin A.M."/>
            <person name="Chapman S.B."/>
            <person name="Gainer-Dewar J."/>
            <person name="Goldberg J."/>
            <person name="Griggs A."/>
            <person name="Gujja S."/>
            <person name="Hansen M."/>
            <person name="Howarth C."/>
            <person name="Imamovic A."/>
            <person name="Ireland A."/>
            <person name="Larimer J."/>
            <person name="McCowan C."/>
            <person name="Murphy C."/>
            <person name="Pearson M."/>
            <person name="Poon T.W."/>
            <person name="Priest M."/>
            <person name="Roberts A."/>
            <person name="Saif S."/>
            <person name="Shea T."/>
            <person name="Sisk P."/>
            <person name="Sykes S."/>
            <person name="Wortman J."/>
            <person name="Nusbaum C."/>
            <person name="Birren B."/>
        </authorList>
    </citation>
    <scope>NUCLEOTIDE SEQUENCE [LARGE SCALE GENOMIC DNA]</scope>
    <source>
        <strain evidence="4 5">CBS 119918</strain>
    </source>
</reference>
<dbReference type="GO" id="GO:0005829">
    <property type="term" value="C:cytosol"/>
    <property type="evidence" value="ECO:0007669"/>
    <property type="project" value="TreeGrafter"/>
</dbReference>
<dbReference type="HOGENOM" id="CLU_006033_2_2_1"/>
<dbReference type="Gene3D" id="3.40.225.10">
    <property type="entry name" value="Class II aldolase/adducin N-terminal domain"/>
    <property type="match status" value="1"/>
</dbReference>
<dbReference type="InterPro" id="IPR001303">
    <property type="entry name" value="Aldolase_II/adducin_N"/>
</dbReference>
<dbReference type="PANTHER" id="PTHR22789">
    <property type="entry name" value="FUCULOSE PHOSPHATE ALDOLASE"/>
    <property type="match status" value="1"/>
</dbReference>
<name>A0A072NZ41_9EURO</name>
<gene>
    <name evidence="4" type="ORF">A1O9_11104</name>
</gene>
<dbReference type="Pfam" id="PF00596">
    <property type="entry name" value="Aldolase_II"/>
    <property type="match status" value="1"/>
</dbReference>
<dbReference type="GO" id="GO:0016832">
    <property type="term" value="F:aldehyde-lyase activity"/>
    <property type="evidence" value="ECO:0007669"/>
    <property type="project" value="TreeGrafter"/>
</dbReference>
<dbReference type="GeneID" id="25286004"/>
<evidence type="ECO:0000256" key="2">
    <source>
        <dbReference type="ARBA" id="ARBA00023239"/>
    </source>
</evidence>
<dbReference type="GO" id="GO:0046872">
    <property type="term" value="F:metal ion binding"/>
    <property type="evidence" value="ECO:0007669"/>
    <property type="project" value="UniProtKB-KW"/>
</dbReference>
<keyword evidence="2" id="KW-0456">Lyase</keyword>
<dbReference type="OrthoDB" id="2932980at2759"/>
<protein>
    <recommendedName>
        <fullName evidence="3">Class II aldolase/adducin N-terminal domain-containing protein</fullName>
    </recommendedName>
</protein>
<dbReference type="InterPro" id="IPR036409">
    <property type="entry name" value="Aldolase_II/adducin_N_sf"/>
</dbReference>
<dbReference type="SUPFAM" id="SSF53639">
    <property type="entry name" value="AraD/HMP-PK domain-like"/>
    <property type="match status" value="1"/>
</dbReference>
<feature type="domain" description="Class II aldolase/adducin N-terminal" evidence="3">
    <location>
        <begin position="20"/>
        <end position="219"/>
    </location>
</feature>
<organism evidence="4 5">
    <name type="scientific">Exophiala aquamarina CBS 119918</name>
    <dbReference type="NCBI Taxonomy" id="1182545"/>
    <lineage>
        <taxon>Eukaryota</taxon>
        <taxon>Fungi</taxon>
        <taxon>Dikarya</taxon>
        <taxon>Ascomycota</taxon>
        <taxon>Pezizomycotina</taxon>
        <taxon>Eurotiomycetes</taxon>
        <taxon>Chaetothyriomycetidae</taxon>
        <taxon>Chaetothyriales</taxon>
        <taxon>Herpotrichiellaceae</taxon>
        <taxon>Exophiala</taxon>
    </lineage>
</organism>
<keyword evidence="1" id="KW-0479">Metal-binding</keyword>
<evidence type="ECO:0000259" key="3">
    <source>
        <dbReference type="SMART" id="SM01007"/>
    </source>
</evidence>
<dbReference type="AlphaFoldDB" id="A0A072NZ41"/>
<dbReference type="EMBL" id="AMGV01000016">
    <property type="protein sequence ID" value="KEF52687.1"/>
    <property type="molecule type" value="Genomic_DNA"/>
</dbReference>